<dbReference type="InterPro" id="IPR002028">
    <property type="entry name" value="Trp_synthase_suA"/>
</dbReference>
<keyword evidence="5" id="KW-0822">Tryptophan biosynthesis</keyword>
<accession>H3KDQ4</accession>
<dbReference type="PATRIC" id="fig|762967.3.peg.688"/>
<keyword evidence="6" id="KW-0057">Aromatic amino acid biosynthesis</keyword>
<dbReference type="AlphaFoldDB" id="H3KDQ4"/>
<dbReference type="PANTHER" id="PTHR43406:SF1">
    <property type="entry name" value="TRYPTOPHAN SYNTHASE ALPHA CHAIN, CHLOROPLASTIC"/>
    <property type="match status" value="1"/>
</dbReference>
<comment type="catalytic activity">
    <reaction evidence="8">
        <text>(1S,2R)-1-C-(indol-3-yl)glycerol 3-phosphate + L-serine = D-glyceraldehyde 3-phosphate + L-tryptophan + H2O</text>
        <dbReference type="Rhea" id="RHEA:10532"/>
        <dbReference type="ChEBI" id="CHEBI:15377"/>
        <dbReference type="ChEBI" id="CHEBI:33384"/>
        <dbReference type="ChEBI" id="CHEBI:57912"/>
        <dbReference type="ChEBI" id="CHEBI:58866"/>
        <dbReference type="ChEBI" id="CHEBI:59776"/>
        <dbReference type="EC" id="4.2.1.20"/>
    </reaction>
</comment>
<evidence type="ECO:0000256" key="9">
    <source>
        <dbReference type="RuleBase" id="RU003662"/>
    </source>
</evidence>
<keyword evidence="4" id="KW-0028">Amino-acid biosynthesis</keyword>
<dbReference type="EMBL" id="AFBQ01000119">
    <property type="protein sequence ID" value="EHY31749.1"/>
    <property type="molecule type" value="Genomic_DNA"/>
</dbReference>
<dbReference type="SUPFAM" id="SSF51366">
    <property type="entry name" value="Ribulose-phoshate binding barrel"/>
    <property type="match status" value="1"/>
</dbReference>
<dbReference type="PANTHER" id="PTHR43406">
    <property type="entry name" value="TRYPTOPHAN SYNTHASE, ALPHA CHAIN"/>
    <property type="match status" value="1"/>
</dbReference>
<keyword evidence="11" id="KW-1185">Reference proteome</keyword>
<evidence type="ECO:0000313" key="11">
    <source>
        <dbReference type="Proteomes" id="UP000004956"/>
    </source>
</evidence>
<evidence type="ECO:0000256" key="5">
    <source>
        <dbReference type="ARBA" id="ARBA00022822"/>
    </source>
</evidence>
<comment type="similarity">
    <text evidence="9">Belongs to the TrpA family.</text>
</comment>
<name>H3KDQ4_9BURK</name>
<keyword evidence="7" id="KW-0456">Lyase</keyword>
<dbReference type="EC" id="4.2.1.20" evidence="3"/>
<comment type="caution">
    <text evidence="10">The sequence shown here is derived from an EMBL/GenBank/DDBJ whole genome shotgun (WGS) entry which is preliminary data.</text>
</comment>
<dbReference type="OrthoDB" id="9804578at2"/>
<dbReference type="InterPro" id="IPR011060">
    <property type="entry name" value="RibuloseP-bd_barrel"/>
</dbReference>
<evidence type="ECO:0000256" key="6">
    <source>
        <dbReference type="ARBA" id="ARBA00023141"/>
    </source>
</evidence>
<dbReference type="GO" id="GO:0005829">
    <property type="term" value="C:cytosol"/>
    <property type="evidence" value="ECO:0007669"/>
    <property type="project" value="TreeGrafter"/>
</dbReference>
<dbReference type="Proteomes" id="UP000004956">
    <property type="component" value="Unassembled WGS sequence"/>
</dbReference>
<dbReference type="Gene3D" id="3.20.20.70">
    <property type="entry name" value="Aldolase class I"/>
    <property type="match status" value="1"/>
</dbReference>
<evidence type="ECO:0000256" key="3">
    <source>
        <dbReference type="ARBA" id="ARBA00012043"/>
    </source>
</evidence>
<dbReference type="HOGENOM" id="CLU_826175_0_0_4"/>
<gene>
    <name evidence="10" type="ORF">HMPREF9440_00865</name>
</gene>
<evidence type="ECO:0000256" key="1">
    <source>
        <dbReference type="ARBA" id="ARBA00004733"/>
    </source>
</evidence>
<dbReference type="NCBIfam" id="TIGR00262">
    <property type="entry name" value="trpA"/>
    <property type="match status" value="1"/>
</dbReference>
<reference evidence="10 11" key="1">
    <citation type="submission" date="2011-11" db="EMBL/GenBank/DDBJ databases">
        <authorList>
            <person name="Weinstock G."/>
            <person name="Sodergren E."/>
            <person name="Clifton S."/>
            <person name="Fulton L."/>
            <person name="Fulton B."/>
            <person name="Courtney L."/>
            <person name="Fronick C."/>
            <person name="Harrison M."/>
            <person name="Strong C."/>
            <person name="Farmer C."/>
            <person name="Delahaunty K."/>
            <person name="Markovic C."/>
            <person name="Hall O."/>
            <person name="Minx P."/>
            <person name="Tomlinson C."/>
            <person name="Mitreva M."/>
            <person name="Hou S."/>
            <person name="Chen J."/>
            <person name="Wollam A."/>
            <person name="Pepin K.H."/>
            <person name="Johnson M."/>
            <person name="Bhonagiri V."/>
            <person name="Zhang X."/>
            <person name="Suruliraj S."/>
            <person name="Warren W."/>
            <person name="Chinwalla A."/>
            <person name="Mardis E.R."/>
            <person name="Wilson R.K."/>
        </authorList>
    </citation>
    <scope>NUCLEOTIDE SEQUENCE [LARGE SCALE GENOMIC DNA]</scope>
    <source>
        <strain evidence="10 11">YIT 11816</strain>
    </source>
</reference>
<evidence type="ECO:0000313" key="10">
    <source>
        <dbReference type="EMBL" id="EHY31749.1"/>
    </source>
</evidence>
<dbReference type="STRING" id="762967.HMPREF9440_00865"/>
<protein>
    <recommendedName>
        <fullName evidence="3">tryptophan synthase</fullName>
        <ecNumber evidence="3">4.2.1.20</ecNumber>
    </recommendedName>
</protein>
<evidence type="ECO:0000256" key="7">
    <source>
        <dbReference type="ARBA" id="ARBA00023239"/>
    </source>
</evidence>
<comment type="subunit">
    <text evidence="2">Tetramer of two alpha and two beta chains.</text>
</comment>
<dbReference type="RefSeq" id="WP_008541577.1">
    <property type="nucleotide sequence ID" value="NZ_JH604928.1"/>
</dbReference>
<dbReference type="InterPro" id="IPR013785">
    <property type="entry name" value="Aldolase_TIM"/>
</dbReference>
<dbReference type="Pfam" id="PF00290">
    <property type="entry name" value="Trp_syntA"/>
    <property type="match status" value="1"/>
</dbReference>
<dbReference type="GO" id="GO:0004834">
    <property type="term" value="F:tryptophan synthase activity"/>
    <property type="evidence" value="ECO:0007669"/>
    <property type="project" value="UniProtKB-EC"/>
</dbReference>
<comment type="pathway">
    <text evidence="1">Amino-acid biosynthesis; L-tryptophan biosynthesis; L-tryptophan from chorismate: step 5/5.</text>
</comment>
<sequence length="336" mass="35263">MNAMHVTNLTPIQNIPNAQPETAAMTAQTNTTKSTNRFDRLTRFTDRAAVVPAVTLGDPTPEASVEVLRAVIRAGADALSLTLPFSDPCAHAPDCAHASVRALEAGADLEQSLRLVRTIRDEYPDLPVMLTLYANQIVVLGLEAFTAAAADAGVDALYIPDLPVGMRELETAFDDAAATEGLALAGLLPPNADAARVGKLVRIVTGAMVAPMPDAASAGAVRAQFRVMETEGVELPVLFDADLSRIENPANAAALGTALVKVLPELVGRRVPVAVAFGVGIAKILEAAPVENRQVTAATLERVETFVGDVARMIRAVRTEAPDGREAARRPRAAAS</sequence>
<evidence type="ECO:0000256" key="2">
    <source>
        <dbReference type="ARBA" id="ARBA00011270"/>
    </source>
</evidence>
<organism evidence="10 11">
    <name type="scientific">Sutterella parvirubra YIT 11816</name>
    <dbReference type="NCBI Taxonomy" id="762967"/>
    <lineage>
        <taxon>Bacteria</taxon>
        <taxon>Pseudomonadati</taxon>
        <taxon>Pseudomonadota</taxon>
        <taxon>Betaproteobacteria</taxon>
        <taxon>Burkholderiales</taxon>
        <taxon>Sutterellaceae</taxon>
        <taxon>Sutterella</taxon>
    </lineage>
</organism>
<dbReference type="UniPathway" id="UPA00035">
    <property type="reaction ID" value="UER00044"/>
</dbReference>
<evidence type="ECO:0000256" key="8">
    <source>
        <dbReference type="ARBA" id="ARBA00049047"/>
    </source>
</evidence>
<evidence type="ECO:0000256" key="4">
    <source>
        <dbReference type="ARBA" id="ARBA00022605"/>
    </source>
</evidence>
<proteinExistence type="inferred from homology"/>